<evidence type="ECO:0000313" key="2">
    <source>
        <dbReference type="Proteomes" id="UP001525961"/>
    </source>
</evidence>
<comment type="caution">
    <text evidence="1">The sequence shown here is derived from an EMBL/GenBank/DDBJ whole genome shotgun (WGS) entry which is preliminary data.</text>
</comment>
<organism evidence="1 2">
    <name type="scientific">Laspinema olomoucense D3b</name>
    <dbReference type="NCBI Taxonomy" id="2953688"/>
    <lineage>
        <taxon>Bacteria</taxon>
        <taxon>Bacillati</taxon>
        <taxon>Cyanobacteriota</taxon>
        <taxon>Cyanophyceae</taxon>
        <taxon>Oscillatoriophycideae</taxon>
        <taxon>Oscillatoriales</taxon>
        <taxon>Laspinemataceae</taxon>
        <taxon>Laspinema</taxon>
        <taxon>Laspinema olomoucense</taxon>
    </lineage>
</organism>
<protein>
    <submittedName>
        <fullName evidence="1">TIGR02646 family protein</fullName>
    </submittedName>
</protein>
<dbReference type="NCBIfam" id="TIGR02646">
    <property type="entry name" value="retron system putative HNH endonuclease"/>
    <property type="match status" value="1"/>
</dbReference>
<gene>
    <name evidence="1" type="ORF">NG792_16160</name>
</gene>
<keyword evidence="2" id="KW-1185">Reference proteome</keyword>
<dbReference type="InterPro" id="IPR013467">
    <property type="entry name" value="HNH78-like"/>
</dbReference>
<name>A0ABT2N9W9_9CYAN</name>
<accession>A0ABT2N9W9</accession>
<reference evidence="1 2" key="1">
    <citation type="journal article" date="2022" name="Front. Microbiol.">
        <title>High genomic differentiation and limited gene flow indicate recent cryptic speciation within the genus Laspinema (cyanobacteria).</title>
        <authorList>
            <person name="Stanojkovic A."/>
            <person name="Skoupy S."/>
            <person name="Skaloud P."/>
            <person name="Dvorak P."/>
        </authorList>
    </citation>
    <scope>NUCLEOTIDE SEQUENCE [LARGE SCALE GENOMIC DNA]</scope>
    <source>
        <strain evidence="1 2">D3b</strain>
    </source>
</reference>
<dbReference type="Gene3D" id="1.10.30.50">
    <property type="match status" value="1"/>
</dbReference>
<sequence length="209" mass="24061">MKYIQKGNEPPEFTEWKEQQKPLGVEYCNYKNLQNPEKRLTHEALLREQGYICCYCCQRIDKQTSHIEHLEPQSKTEVELSVDYANLLASCGRDGNWPDHCGHKRGNKPIQVSPLIDNGEAFFRYSGGGEILPTNAPDKKVAAETTIDILGLNAYDLKKMRIEALDVWIGMTEEEAQLVAQDFKQQDTEGKYQPFCRAVLYYLKQYYGV</sequence>
<proteinExistence type="predicted"/>
<dbReference type="EMBL" id="JAMXFA010000020">
    <property type="protein sequence ID" value="MCT7979246.1"/>
    <property type="molecule type" value="Genomic_DNA"/>
</dbReference>
<dbReference type="RefSeq" id="WP_261200606.1">
    <property type="nucleotide sequence ID" value="NZ_JAMXFA010000020.1"/>
</dbReference>
<dbReference type="Proteomes" id="UP001525961">
    <property type="component" value="Unassembled WGS sequence"/>
</dbReference>
<evidence type="ECO:0000313" key="1">
    <source>
        <dbReference type="EMBL" id="MCT7979246.1"/>
    </source>
</evidence>